<name>F5X3V4_STRPX</name>
<dbReference type="Pfam" id="PF13676">
    <property type="entry name" value="TIR_2"/>
    <property type="match status" value="1"/>
</dbReference>
<dbReference type="GO" id="GO:0007165">
    <property type="term" value="P:signal transduction"/>
    <property type="evidence" value="ECO:0007669"/>
    <property type="project" value="InterPro"/>
</dbReference>
<feature type="domain" description="SEFIR" evidence="1">
    <location>
        <begin position="2"/>
        <end position="134"/>
    </location>
</feature>
<dbReference type="Gene3D" id="3.40.50.10140">
    <property type="entry name" value="Toll/interleukin-1 receptor homology (TIR) domain"/>
    <property type="match status" value="1"/>
</dbReference>
<sequence>MKTKVFISYAWEEDNENDRKVKSFTQWLAVYLKKWKFDVLLDVYENHPGTRLDKFMSEGINSSHFVLCICTKTYVEKMQNTNTGVYNEISLLKEMADSPFIIPVIEKGMFANLPSFFEGKFVSELNFETPDSQDNKDGIVQLLCTLRDETVSAKDVKSETSIDRYFNSVEKMKFQTTVSNLMNFQCQSEGKITFQYLLNGGDFKLGIPPMEFLTHWSTCGSDSIYSCKKVQNMYRIHNFKTFDEVTKPGDIDFSNLIDVEWATRLKIGDGILWINNNNFAALGRVLNVENCEEDEYQNKVTLQYKILNPIELSDDFIQDLDIQE</sequence>
<dbReference type="AlphaFoldDB" id="F5X3V4"/>
<evidence type="ECO:0000259" key="1">
    <source>
        <dbReference type="PROSITE" id="PS51534"/>
    </source>
</evidence>
<dbReference type="SUPFAM" id="SSF52200">
    <property type="entry name" value="Toll/Interleukin receptor TIR domain"/>
    <property type="match status" value="1"/>
</dbReference>
<evidence type="ECO:0000313" key="2">
    <source>
        <dbReference type="EMBL" id="BAK30963.1"/>
    </source>
</evidence>
<dbReference type="PROSITE" id="PS51534">
    <property type="entry name" value="SEFIR"/>
    <property type="match status" value="1"/>
</dbReference>
<dbReference type="EMBL" id="AP012054">
    <property type="protein sequence ID" value="BAK30963.1"/>
    <property type="molecule type" value="Genomic_DNA"/>
</dbReference>
<organism evidence="2 3">
    <name type="scientific">Streptococcus pasteurianus (strain ATCC 43144 / JCM 5346 / CCUG 46074 / CDC 1723-81)</name>
    <dbReference type="NCBI Taxonomy" id="981540"/>
    <lineage>
        <taxon>Bacteria</taxon>
        <taxon>Bacillati</taxon>
        <taxon>Bacillota</taxon>
        <taxon>Bacilli</taxon>
        <taxon>Lactobacillales</taxon>
        <taxon>Streptococcaceae</taxon>
        <taxon>Streptococcus</taxon>
    </lineage>
</organism>
<reference evidence="2 3" key="1">
    <citation type="journal article" date="2011" name="PLoS ONE">
        <title>Sequencing and comparative genome analysis of two pathogenic Streptococcus gallolyticus subspecies: genome plasticity, adaptation and virulence.</title>
        <authorList>
            <person name="Lin I.-H."/>
            <person name="Liu T.-T."/>
            <person name="Teng Y.-T."/>
            <person name="Wu H.-L."/>
            <person name="Liu Y.-M."/>
            <person name="Wu K.-M."/>
            <person name="Chang C.-H."/>
            <person name="Hsu M.-T."/>
        </authorList>
    </citation>
    <scope>NUCLEOTIDE SEQUENCE [LARGE SCALE GENOMIC DNA]</scope>
    <source>
        <strain evidence="3">ATCC 43144 / JCM 5346 / CDC 1723-81</strain>
    </source>
</reference>
<gene>
    <name evidence="2" type="ordered locus">SGPB_1973</name>
</gene>
<proteinExistence type="predicted"/>
<accession>F5X3V4</accession>
<dbReference type="RefSeq" id="WP_013852339.1">
    <property type="nucleotide sequence ID" value="NC_015600.1"/>
</dbReference>
<dbReference type="InterPro" id="IPR035897">
    <property type="entry name" value="Toll_tir_struct_dom_sf"/>
</dbReference>
<dbReference type="KEGG" id="stb:SGPB_1973"/>
<dbReference type="InterPro" id="IPR000157">
    <property type="entry name" value="TIR_dom"/>
</dbReference>
<evidence type="ECO:0000313" key="3">
    <source>
        <dbReference type="Proteomes" id="UP000007946"/>
    </source>
</evidence>
<dbReference type="STRING" id="981540.SGPB_1973"/>
<dbReference type="Proteomes" id="UP000007946">
    <property type="component" value="Chromosome"/>
</dbReference>
<dbReference type="HOGENOM" id="CLU_079336_0_0_9"/>
<dbReference type="InterPro" id="IPR013568">
    <property type="entry name" value="SEFIR_dom"/>
</dbReference>
<protein>
    <submittedName>
        <fullName evidence="2">SEFIR domain-containing protein</fullName>
    </submittedName>
</protein>
<keyword evidence="3" id="KW-1185">Reference proteome</keyword>